<dbReference type="InterPro" id="IPR000600">
    <property type="entry name" value="ROK"/>
</dbReference>
<evidence type="ECO:0000313" key="2">
    <source>
        <dbReference type="EMBL" id="MCZ8511830.1"/>
    </source>
</evidence>
<dbReference type="InterPro" id="IPR043129">
    <property type="entry name" value="ATPase_NBD"/>
</dbReference>
<protein>
    <submittedName>
        <fullName evidence="2">ROK family protein</fullName>
    </submittedName>
</protein>
<sequence length="319" mass="33291">MNKQLTLGVDLGGTNIRVALVDREGRVQAKAVHKTESAQGGEHVVRRVEAAIEELLNDNKAKLPAIAGIGIGSAGLIDVREKTVLYAGNLGWNNVPLGRLLEEKFQLPLRLANDANAAALAEWLWGKAKGKSNLLLVSIGTGVGGGVISGGRLLEGVGGGASEIGHMSVDIHGPECGCGNRGCLELYASGTAIGRRAEERRVAALAEGRAGIRTAPWPSAVEVRQSALEGDALAQEIIQETAYYLGMGVVNLIHLFNPEEILFTGGVMDSETFLLPEVIAAIKQRCIPALYNQITGIGLASLGGEAGLLGAAGLHFVEA</sequence>
<evidence type="ECO:0000313" key="3">
    <source>
        <dbReference type="Proteomes" id="UP001527882"/>
    </source>
</evidence>
<gene>
    <name evidence="2" type="ORF">O9H85_05220</name>
</gene>
<dbReference type="SUPFAM" id="SSF53067">
    <property type="entry name" value="Actin-like ATPase domain"/>
    <property type="match status" value="1"/>
</dbReference>
<comment type="caution">
    <text evidence="2">The sequence shown here is derived from an EMBL/GenBank/DDBJ whole genome shotgun (WGS) entry which is preliminary data.</text>
</comment>
<dbReference type="Proteomes" id="UP001527882">
    <property type="component" value="Unassembled WGS sequence"/>
</dbReference>
<keyword evidence="3" id="KW-1185">Reference proteome</keyword>
<proteinExistence type="inferred from homology"/>
<reference evidence="2 3" key="1">
    <citation type="submission" date="2022-12" db="EMBL/GenBank/DDBJ databases">
        <title>Draft genome sequence of Paenibacillus sp. dW9.</title>
        <authorList>
            <person name="Choi E.-W."/>
            <person name="Kim D.-U."/>
        </authorList>
    </citation>
    <scope>NUCLEOTIDE SEQUENCE [LARGE SCALE GENOMIC DNA]</scope>
    <source>
        <strain evidence="3">dW9</strain>
    </source>
</reference>
<dbReference type="EMBL" id="JAQAGZ010000003">
    <property type="protein sequence ID" value="MCZ8511830.1"/>
    <property type="molecule type" value="Genomic_DNA"/>
</dbReference>
<evidence type="ECO:0000256" key="1">
    <source>
        <dbReference type="ARBA" id="ARBA00006479"/>
    </source>
</evidence>
<accession>A0ABT4Q4N0</accession>
<dbReference type="RefSeq" id="WP_269880229.1">
    <property type="nucleotide sequence ID" value="NZ_JAQAGZ010000003.1"/>
</dbReference>
<dbReference type="Pfam" id="PF00480">
    <property type="entry name" value="ROK"/>
    <property type="match status" value="1"/>
</dbReference>
<dbReference type="PANTHER" id="PTHR18964">
    <property type="entry name" value="ROK (REPRESSOR, ORF, KINASE) FAMILY"/>
    <property type="match status" value="1"/>
</dbReference>
<organism evidence="2 3">
    <name type="scientific">Paenibacillus gyeongsangnamensis</name>
    <dbReference type="NCBI Taxonomy" id="3388067"/>
    <lineage>
        <taxon>Bacteria</taxon>
        <taxon>Bacillati</taxon>
        <taxon>Bacillota</taxon>
        <taxon>Bacilli</taxon>
        <taxon>Bacillales</taxon>
        <taxon>Paenibacillaceae</taxon>
        <taxon>Paenibacillus</taxon>
    </lineage>
</organism>
<name>A0ABT4Q4N0_9BACL</name>
<dbReference type="PANTHER" id="PTHR18964:SF149">
    <property type="entry name" value="BIFUNCTIONAL UDP-N-ACETYLGLUCOSAMINE 2-EPIMERASE_N-ACETYLMANNOSAMINE KINASE"/>
    <property type="match status" value="1"/>
</dbReference>
<comment type="similarity">
    <text evidence="1">Belongs to the ROK (NagC/XylR) family.</text>
</comment>
<dbReference type="Gene3D" id="3.30.420.40">
    <property type="match status" value="2"/>
</dbReference>